<keyword evidence="2" id="KW-0489">Methyltransferase</keyword>
<evidence type="ECO:0000313" key="3">
    <source>
        <dbReference type="Proteomes" id="UP000198704"/>
    </source>
</evidence>
<name>A0A1H0EI15_9HYPH</name>
<evidence type="ECO:0000313" key="2">
    <source>
        <dbReference type="EMBL" id="SDN82048.1"/>
    </source>
</evidence>
<evidence type="ECO:0000259" key="1">
    <source>
        <dbReference type="Pfam" id="PF08241"/>
    </source>
</evidence>
<dbReference type="EMBL" id="FNHS01000011">
    <property type="protein sequence ID" value="SDN82048.1"/>
    <property type="molecule type" value="Genomic_DNA"/>
</dbReference>
<feature type="domain" description="Methyltransferase type 11" evidence="1">
    <location>
        <begin position="75"/>
        <end position="147"/>
    </location>
</feature>
<dbReference type="OrthoDB" id="939937at2"/>
<dbReference type="Proteomes" id="UP000198704">
    <property type="component" value="Unassembled WGS sequence"/>
</dbReference>
<reference evidence="3" key="1">
    <citation type="submission" date="2016-10" db="EMBL/GenBank/DDBJ databases">
        <authorList>
            <person name="Varghese N."/>
            <person name="Submissions S."/>
        </authorList>
    </citation>
    <scope>NUCLEOTIDE SEQUENCE [LARGE SCALE GENOMIC DNA]</scope>
    <source>
        <strain evidence="3">BL47</strain>
    </source>
</reference>
<keyword evidence="2" id="KW-0808">Transferase</keyword>
<organism evidence="2 3">
    <name type="scientific">Methylobacterium phyllostachyos</name>
    <dbReference type="NCBI Taxonomy" id="582672"/>
    <lineage>
        <taxon>Bacteria</taxon>
        <taxon>Pseudomonadati</taxon>
        <taxon>Pseudomonadota</taxon>
        <taxon>Alphaproteobacteria</taxon>
        <taxon>Hyphomicrobiales</taxon>
        <taxon>Methylobacteriaceae</taxon>
        <taxon>Methylobacterium</taxon>
    </lineage>
</organism>
<dbReference type="Pfam" id="PF08241">
    <property type="entry name" value="Methyltransf_11"/>
    <property type="match status" value="1"/>
</dbReference>
<accession>A0A1H0EI15</accession>
<protein>
    <submittedName>
        <fullName evidence="2">Methyltransferase domain-containing protein</fullName>
    </submittedName>
</protein>
<dbReference type="GO" id="GO:0008757">
    <property type="term" value="F:S-adenosylmethionine-dependent methyltransferase activity"/>
    <property type="evidence" value="ECO:0007669"/>
    <property type="project" value="InterPro"/>
</dbReference>
<dbReference type="STRING" id="582672.SAMN05216360_111192"/>
<dbReference type="GO" id="GO:0032259">
    <property type="term" value="P:methylation"/>
    <property type="evidence" value="ECO:0007669"/>
    <property type="project" value="UniProtKB-KW"/>
</dbReference>
<dbReference type="PANTHER" id="PTHR43036">
    <property type="entry name" value="OSJNBB0011N17.9 PROTEIN"/>
    <property type="match status" value="1"/>
</dbReference>
<dbReference type="RefSeq" id="WP_091718393.1">
    <property type="nucleotide sequence ID" value="NZ_FNHS01000011.1"/>
</dbReference>
<sequence length="212" mass="22520">MTTQDLPDFPPEAFAKPDPAPDSLFYAQPRFVTHIDAAAIAAVTDLYRTVVPEGGIVLDLMSSWVSHLPDEVAYARVIGHGLNAAELAANPRLTQHFVQDLNAETNLPLETASVDAALMCVSVQYLQRPGAVLSEVARVLRPGAPVVISFSNRCFPTKAVAIWNALDGAGHAQLVGLYLQRAGFARIEGHALKPEGGPGDPMMAVIGWTAAG</sequence>
<keyword evidence="3" id="KW-1185">Reference proteome</keyword>
<proteinExistence type="predicted"/>
<dbReference type="SUPFAM" id="SSF53335">
    <property type="entry name" value="S-adenosyl-L-methionine-dependent methyltransferases"/>
    <property type="match status" value="1"/>
</dbReference>
<dbReference type="InterPro" id="IPR029063">
    <property type="entry name" value="SAM-dependent_MTases_sf"/>
</dbReference>
<gene>
    <name evidence="2" type="ORF">SAMN05216360_111192</name>
</gene>
<dbReference type="PANTHER" id="PTHR43036:SF2">
    <property type="entry name" value="OS04G0481300 PROTEIN"/>
    <property type="match status" value="1"/>
</dbReference>
<dbReference type="Gene3D" id="3.40.50.150">
    <property type="entry name" value="Vaccinia Virus protein VP39"/>
    <property type="match status" value="1"/>
</dbReference>
<dbReference type="InterPro" id="IPR013216">
    <property type="entry name" value="Methyltransf_11"/>
</dbReference>
<dbReference type="AlphaFoldDB" id="A0A1H0EI15"/>